<name>A0A9D4KP90_DREPO</name>
<feature type="region of interest" description="Disordered" evidence="1">
    <location>
        <begin position="109"/>
        <end position="184"/>
    </location>
</feature>
<accession>A0A9D4KP90</accession>
<gene>
    <name evidence="2" type="ORF">DPMN_116601</name>
</gene>
<reference evidence="2" key="2">
    <citation type="submission" date="2020-11" db="EMBL/GenBank/DDBJ databases">
        <authorList>
            <person name="McCartney M.A."/>
            <person name="Auch B."/>
            <person name="Kono T."/>
            <person name="Mallez S."/>
            <person name="Becker A."/>
            <person name="Gohl D.M."/>
            <person name="Silverstein K.A.T."/>
            <person name="Koren S."/>
            <person name="Bechman K.B."/>
            <person name="Herman A."/>
            <person name="Abrahante J.E."/>
            <person name="Garbe J."/>
        </authorList>
    </citation>
    <scope>NUCLEOTIDE SEQUENCE</scope>
    <source>
        <strain evidence="2">Duluth1</strain>
        <tissue evidence="2">Whole animal</tissue>
    </source>
</reference>
<reference evidence="2" key="1">
    <citation type="journal article" date="2019" name="bioRxiv">
        <title>The Genome of the Zebra Mussel, Dreissena polymorpha: A Resource for Invasive Species Research.</title>
        <authorList>
            <person name="McCartney M.A."/>
            <person name="Auch B."/>
            <person name="Kono T."/>
            <person name="Mallez S."/>
            <person name="Zhang Y."/>
            <person name="Obille A."/>
            <person name="Becker A."/>
            <person name="Abrahante J.E."/>
            <person name="Garbe J."/>
            <person name="Badalamenti J.P."/>
            <person name="Herman A."/>
            <person name="Mangelson H."/>
            <person name="Liachko I."/>
            <person name="Sullivan S."/>
            <person name="Sone E.D."/>
            <person name="Koren S."/>
            <person name="Silverstein K.A.T."/>
            <person name="Beckman K.B."/>
            <person name="Gohl D.M."/>
        </authorList>
    </citation>
    <scope>NUCLEOTIDE SEQUENCE</scope>
    <source>
        <strain evidence="2">Duluth1</strain>
        <tissue evidence="2">Whole animal</tissue>
    </source>
</reference>
<keyword evidence="3" id="KW-1185">Reference proteome</keyword>
<sequence length="184" mass="20352">MTSMRSDKSKYTFDGSHRNDAVKDFPALERATTSIAPVNHQHHVLEKGGMLATSPAPSAFKKPTKQNFSETPREADIETHRSGDSIISFRRTKTSMTDKSVNSINSVEIIEPPRTPNPNRLVPIDDKKSLVGRIPNKSPKLNGKVPYLDLNGHHTPVRSNTPVNHGMRVSDSDRSSRSVSTVDN</sequence>
<feature type="region of interest" description="Disordered" evidence="1">
    <location>
        <begin position="51"/>
        <end position="83"/>
    </location>
</feature>
<evidence type="ECO:0000313" key="3">
    <source>
        <dbReference type="Proteomes" id="UP000828390"/>
    </source>
</evidence>
<evidence type="ECO:0000256" key="1">
    <source>
        <dbReference type="SAM" id="MobiDB-lite"/>
    </source>
</evidence>
<organism evidence="2 3">
    <name type="scientific">Dreissena polymorpha</name>
    <name type="common">Zebra mussel</name>
    <name type="synonym">Mytilus polymorpha</name>
    <dbReference type="NCBI Taxonomy" id="45954"/>
    <lineage>
        <taxon>Eukaryota</taxon>
        <taxon>Metazoa</taxon>
        <taxon>Spiralia</taxon>
        <taxon>Lophotrochozoa</taxon>
        <taxon>Mollusca</taxon>
        <taxon>Bivalvia</taxon>
        <taxon>Autobranchia</taxon>
        <taxon>Heteroconchia</taxon>
        <taxon>Euheterodonta</taxon>
        <taxon>Imparidentia</taxon>
        <taxon>Neoheterodontei</taxon>
        <taxon>Myida</taxon>
        <taxon>Dreissenoidea</taxon>
        <taxon>Dreissenidae</taxon>
        <taxon>Dreissena</taxon>
    </lineage>
</organism>
<feature type="compositionally biased region" description="Basic and acidic residues" evidence="1">
    <location>
        <begin position="71"/>
        <end position="83"/>
    </location>
</feature>
<feature type="region of interest" description="Disordered" evidence="1">
    <location>
        <begin position="1"/>
        <end position="21"/>
    </location>
</feature>
<dbReference type="Proteomes" id="UP000828390">
    <property type="component" value="Unassembled WGS sequence"/>
</dbReference>
<evidence type="ECO:0000313" key="2">
    <source>
        <dbReference type="EMBL" id="KAH3843094.1"/>
    </source>
</evidence>
<proteinExistence type="predicted"/>
<dbReference type="AlphaFoldDB" id="A0A9D4KP90"/>
<protein>
    <submittedName>
        <fullName evidence="2">Uncharacterized protein</fullName>
    </submittedName>
</protein>
<comment type="caution">
    <text evidence="2">The sequence shown here is derived from an EMBL/GenBank/DDBJ whole genome shotgun (WGS) entry which is preliminary data.</text>
</comment>
<dbReference type="EMBL" id="JAIWYP010000004">
    <property type="protein sequence ID" value="KAH3843094.1"/>
    <property type="molecule type" value="Genomic_DNA"/>
</dbReference>